<accession>A0A9X8VJF8</accession>
<dbReference type="RefSeq" id="WP_147838855.1">
    <property type="nucleotide sequence ID" value="NZ_SPSG02000015.1"/>
</dbReference>
<evidence type="ECO:0000313" key="2">
    <source>
        <dbReference type="EMBL" id="TFV17528.1"/>
    </source>
</evidence>
<sequence length="58" mass="6555">MTRKEAADYIGVTTATMANWACSGRVKIPYYKAGLKKVIYLKPDLDAYLESTRRLQAL</sequence>
<dbReference type="AlphaFoldDB" id="A0A9X8VJF8"/>
<reference evidence="2" key="1">
    <citation type="submission" date="2019-03" db="EMBL/GenBank/DDBJ databases">
        <title>Serratia marcescens strain N2 draft genome.</title>
        <authorList>
            <person name="Yassin A."/>
            <person name="El-Kenawy N."/>
            <person name="Youssef N.H."/>
        </authorList>
    </citation>
    <scope>NUCLEOTIDE SEQUENCE [LARGE SCALE GENOMIC DNA]</scope>
    <source>
        <strain evidence="2">N2</strain>
    </source>
</reference>
<dbReference type="GO" id="GO:0003677">
    <property type="term" value="F:DNA binding"/>
    <property type="evidence" value="ECO:0007669"/>
    <property type="project" value="UniProtKB-KW"/>
</dbReference>
<dbReference type="InterPro" id="IPR041657">
    <property type="entry name" value="HTH_17"/>
</dbReference>
<dbReference type="SUPFAM" id="SSF46955">
    <property type="entry name" value="Putative DNA-binding domain"/>
    <property type="match status" value="1"/>
</dbReference>
<dbReference type="InterPro" id="IPR009061">
    <property type="entry name" value="DNA-bd_dom_put_sf"/>
</dbReference>
<gene>
    <name evidence="2" type="ORF">E0L31_08470</name>
</gene>
<keyword evidence="2" id="KW-0238">DNA-binding</keyword>
<evidence type="ECO:0000259" key="1">
    <source>
        <dbReference type="Pfam" id="PF12728"/>
    </source>
</evidence>
<proteinExistence type="predicted"/>
<feature type="domain" description="Helix-turn-helix" evidence="1">
    <location>
        <begin position="1"/>
        <end position="52"/>
    </location>
</feature>
<dbReference type="EMBL" id="SPSG01001060">
    <property type="protein sequence ID" value="TFV17528.1"/>
    <property type="molecule type" value="Genomic_DNA"/>
</dbReference>
<name>A0A9X8VJF8_SERMA</name>
<protein>
    <submittedName>
        <fullName evidence="2">DNA-binding protein</fullName>
    </submittedName>
</protein>
<comment type="caution">
    <text evidence="2">The sequence shown here is derived from an EMBL/GenBank/DDBJ whole genome shotgun (WGS) entry which is preliminary data.</text>
</comment>
<dbReference type="Pfam" id="PF12728">
    <property type="entry name" value="HTH_17"/>
    <property type="match status" value="1"/>
</dbReference>
<organism evidence="2">
    <name type="scientific">Serratia marcescens</name>
    <dbReference type="NCBI Taxonomy" id="615"/>
    <lineage>
        <taxon>Bacteria</taxon>
        <taxon>Pseudomonadati</taxon>
        <taxon>Pseudomonadota</taxon>
        <taxon>Gammaproteobacteria</taxon>
        <taxon>Enterobacterales</taxon>
        <taxon>Yersiniaceae</taxon>
        <taxon>Serratia</taxon>
    </lineage>
</organism>